<dbReference type="Proteomes" id="UP000004756">
    <property type="component" value="Unassembled WGS sequence"/>
</dbReference>
<comment type="caution">
    <text evidence="1">The sequence shown here is derived from an EMBL/GenBank/DDBJ whole genome shotgun (WGS) entry which is preliminary data.</text>
</comment>
<dbReference type="AlphaFoldDB" id="C0CWJ1"/>
<organism evidence="1 2">
    <name type="scientific">[Clostridium] asparagiforme DSM 15981</name>
    <dbReference type="NCBI Taxonomy" id="518636"/>
    <lineage>
        <taxon>Bacteria</taxon>
        <taxon>Bacillati</taxon>
        <taxon>Bacillota</taxon>
        <taxon>Clostridia</taxon>
        <taxon>Lachnospirales</taxon>
        <taxon>Lachnospiraceae</taxon>
        <taxon>Enterocloster</taxon>
    </lineage>
</organism>
<dbReference type="HOGENOM" id="CLU_3249291_0_0_9"/>
<reference evidence="1 2" key="2">
    <citation type="submission" date="2009-02" db="EMBL/GenBank/DDBJ databases">
        <title>Draft genome sequence of Clostridium asparagiforme (DSM 15981).</title>
        <authorList>
            <person name="Sudarsanam P."/>
            <person name="Ley R."/>
            <person name="Guruge J."/>
            <person name="Turnbaugh P.J."/>
            <person name="Mahowald M."/>
            <person name="Liep D."/>
            <person name="Gordon J."/>
        </authorList>
    </citation>
    <scope>NUCLEOTIDE SEQUENCE [LARGE SCALE GENOMIC DNA]</scope>
    <source>
        <strain evidence="1 2">DSM 15981</strain>
    </source>
</reference>
<evidence type="ECO:0000313" key="1">
    <source>
        <dbReference type="EMBL" id="EEG56550.1"/>
    </source>
</evidence>
<keyword evidence="2" id="KW-1185">Reference proteome</keyword>
<reference evidence="1 2" key="1">
    <citation type="submission" date="2009-01" db="EMBL/GenBank/DDBJ databases">
        <authorList>
            <person name="Fulton L."/>
            <person name="Clifton S."/>
            <person name="Fulton B."/>
            <person name="Xu J."/>
            <person name="Minx P."/>
            <person name="Pepin K.H."/>
            <person name="Johnson M."/>
            <person name="Bhonagiri V."/>
            <person name="Nash W.E."/>
            <person name="Mardis E.R."/>
            <person name="Wilson R.K."/>
        </authorList>
    </citation>
    <scope>NUCLEOTIDE SEQUENCE [LARGE SCALE GENOMIC DNA]</scope>
    <source>
        <strain evidence="1 2">DSM 15981</strain>
    </source>
</reference>
<evidence type="ECO:0000313" key="2">
    <source>
        <dbReference type="Proteomes" id="UP000004756"/>
    </source>
</evidence>
<protein>
    <submittedName>
        <fullName evidence="1">Uncharacterized protein</fullName>
    </submittedName>
</protein>
<accession>C0CWJ1</accession>
<gene>
    <name evidence="1" type="ORF">CLOSTASPAR_01357</name>
</gene>
<name>C0CWJ1_9FIRM</name>
<proteinExistence type="predicted"/>
<dbReference type="EMBL" id="ACCJ01000058">
    <property type="protein sequence ID" value="EEG56550.1"/>
    <property type="molecule type" value="Genomic_DNA"/>
</dbReference>
<sequence>MQHFSGMKQKFNKLVAFARKISDKTAEALWKCPLCGGKRVSS</sequence>